<dbReference type="PANTHER" id="PTHR40449:SF2">
    <property type="entry name" value="BACTERIAL MICROCOMPARTMENT SHELL PROTEIN EUTS"/>
    <property type="match status" value="1"/>
</dbReference>
<name>A0AB94IXY7_9BACT</name>
<dbReference type="RefSeq" id="WP_015556704.1">
    <property type="nucleotide sequence ID" value="NC_021038.1"/>
</dbReference>
<dbReference type="Gene3D" id="3.30.70.1710">
    <property type="match status" value="1"/>
</dbReference>
<feature type="compositionally biased region" description="Basic and acidic residues" evidence="3">
    <location>
        <begin position="1"/>
        <end position="16"/>
    </location>
</feature>
<evidence type="ECO:0000259" key="4">
    <source>
        <dbReference type="PROSITE" id="PS51931"/>
    </source>
</evidence>
<dbReference type="PANTHER" id="PTHR40449">
    <property type="entry name" value="ETHANOLAMINE UTILIZATION PROTEIN EUTS"/>
    <property type="match status" value="1"/>
</dbReference>
<accession>A0AB94IXY7</accession>
<evidence type="ECO:0000256" key="3">
    <source>
        <dbReference type="SAM" id="MobiDB-lite"/>
    </source>
</evidence>
<dbReference type="InterPro" id="IPR009307">
    <property type="entry name" value="EutS/PduU/CutR"/>
</dbReference>
<evidence type="ECO:0000256" key="2">
    <source>
        <dbReference type="ARBA" id="ARBA00024446"/>
    </source>
</evidence>
<sequence length="128" mass="13574">MPDSPFQREDAVEERGSSGNFRGTLEYVPGKQVTLAHVIRNPRKSLCSSVGVDHPGALGLMTITPGEGSIIAADIASKSATVNIEFVDRFTGCLLFTGEVSAVETALRATVQSLKDILGFFPAPITHS</sequence>
<dbReference type="InterPro" id="IPR044870">
    <property type="entry name" value="BMC_CP"/>
</dbReference>
<evidence type="ECO:0000256" key="1">
    <source>
        <dbReference type="ARBA" id="ARBA00024322"/>
    </source>
</evidence>
<dbReference type="SMART" id="SM00877">
    <property type="entry name" value="BMC"/>
    <property type="match status" value="1"/>
</dbReference>
<dbReference type="AlphaFoldDB" id="A0AB94IXY7"/>
<dbReference type="SUPFAM" id="SSF143414">
    <property type="entry name" value="CcmK-like"/>
    <property type="match status" value="1"/>
</dbReference>
<dbReference type="InterPro" id="IPR037233">
    <property type="entry name" value="CcmK-like_sf"/>
</dbReference>
<gene>
    <name evidence="5" type="ORF">SY1_15550</name>
</gene>
<reference evidence="6" key="1">
    <citation type="submission" date="2010-03" db="EMBL/GenBank/DDBJ databases">
        <title>The genome sequence of Synergistetes sp. SGP1.</title>
        <authorList>
            <consortium name="metaHIT consortium -- http://www.metahit.eu/"/>
            <person name="Pajon A."/>
            <person name="Turner K."/>
            <person name="Parkhill J."/>
            <person name="Wade W."/>
            <person name="Vartoukian S."/>
        </authorList>
    </citation>
    <scope>NUCLEOTIDE SEQUENCE [LARGE SCALE GENOMIC DNA]</scope>
    <source>
        <strain evidence="6">SGP1</strain>
    </source>
</reference>
<feature type="domain" description="BMC circularly permuted" evidence="4">
    <location>
        <begin position="23"/>
        <end position="120"/>
    </location>
</feature>
<evidence type="ECO:0000313" key="5">
    <source>
        <dbReference type="EMBL" id="CBL28557.1"/>
    </source>
</evidence>
<dbReference type="KEGG" id="sbr:SY1_15550"/>
<keyword evidence="2" id="KW-1283">Bacterial microcompartment</keyword>
<dbReference type="Proteomes" id="UP000008957">
    <property type="component" value="Chromosome"/>
</dbReference>
<evidence type="ECO:0000313" key="6">
    <source>
        <dbReference type="Proteomes" id="UP000008957"/>
    </source>
</evidence>
<dbReference type="PROSITE" id="PS51931">
    <property type="entry name" value="BMC_CP"/>
    <property type="match status" value="1"/>
</dbReference>
<dbReference type="Pfam" id="PF00936">
    <property type="entry name" value="BMC"/>
    <property type="match status" value="1"/>
</dbReference>
<dbReference type="GO" id="GO:0031469">
    <property type="term" value="C:bacterial microcompartment"/>
    <property type="evidence" value="ECO:0007669"/>
    <property type="project" value="UniProtKB-SubCell"/>
</dbReference>
<proteinExistence type="predicted"/>
<dbReference type="PIRSF" id="PIRSF012296">
    <property type="entry name" value="EutS_PduU"/>
    <property type="match status" value="1"/>
</dbReference>
<dbReference type="EMBL" id="FP929056">
    <property type="protein sequence ID" value="CBL28557.1"/>
    <property type="molecule type" value="Genomic_DNA"/>
</dbReference>
<dbReference type="InterPro" id="IPR000249">
    <property type="entry name" value="BMC_dom"/>
</dbReference>
<organism evidence="5 6">
    <name type="scientific">Fretibacterium fastidiosum</name>
    <dbReference type="NCBI Taxonomy" id="651822"/>
    <lineage>
        <taxon>Bacteria</taxon>
        <taxon>Thermotogati</taxon>
        <taxon>Synergistota</taxon>
        <taxon>Synergistia</taxon>
        <taxon>Synergistales</taxon>
        <taxon>Aminobacteriaceae</taxon>
        <taxon>Fretibacterium</taxon>
    </lineage>
</organism>
<keyword evidence="6" id="KW-1185">Reference proteome</keyword>
<reference evidence="5 6" key="2">
    <citation type="submission" date="2010-03" db="EMBL/GenBank/DDBJ databases">
        <authorList>
            <person name="Pajon A."/>
        </authorList>
    </citation>
    <scope>NUCLEOTIDE SEQUENCE [LARGE SCALE GENOMIC DNA]</scope>
    <source>
        <strain evidence="5 6">SGP1</strain>
    </source>
</reference>
<feature type="region of interest" description="Disordered" evidence="3">
    <location>
        <begin position="1"/>
        <end position="20"/>
    </location>
</feature>
<protein>
    <submittedName>
        <fullName evidence="5">Ethanolamine utilization protein</fullName>
    </submittedName>
</protein>
<comment type="subcellular location">
    <subcellularLocation>
        <location evidence="1">Bacterial microcompartment</location>
    </subcellularLocation>
</comment>